<keyword evidence="1" id="KW-0812">Transmembrane</keyword>
<dbReference type="Proteomes" id="UP000515291">
    <property type="component" value="Chromosome"/>
</dbReference>
<evidence type="ECO:0000313" key="2">
    <source>
        <dbReference type="EMBL" id="QND70451.1"/>
    </source>
</evidence>
<reference evidence="3" key="1">
    <citation type="journal article" date="2020" name="Mol. Plant Microbe">
        <title>Rhizobial microsymbionts of the narrowly endemic Oxytropis species growing in Kamchatka are characterized by significant genetic diversity and possess a set of genes that are associated with T3SS and T6SS secretion systems and can affect the development of symbiosis.</title>
        <authorList>
            <person name="Safronova V."/>
            <person name="Guro P."/>
            <person name="Sazanova A."/>
            <person name="Kuznetsova I."/>
            <person name="Belimov A."/>
            <person name="Yakubov V."/>
            <person name="Chirak E."/>
            <person name="Afonin A."/>
            <person name="Gogolev Y."/>
            <person name="Andronov E."/>
            <person name="Tikhonovich I."/>
        </authorList>
    </citation>
    <scope>NUCLEOTIDE SEQUENCE [LARGE SCALE GENOMIC DNA]</scope>
    <source>
        <strain evidence="3">581</strain>
    </source>
</reference>
<dbReference type="EMBL" id="CP050292">
    <property type="protein sequence ID" value="QND70451.1"/>
    <property type="molecule type" value="Genomic_DNA"/>
</dbReference>
<evidence type="ECO:0000313" key="3">
    <source>
        <dbReference type="Proteomes" id="UP000515291"/>
    </source>
</evidence>
<keyword evidence="1" id="KW-0472">Membrane</keyword>
<keyword evidence="1" id="KW-1133">Transmembrane helix</keyword>
<sequence length="87" mass="9011">MEPVLACVAGVLLGLRVNVLALVPTAIATATAYLAVNVLSGRSLLFDLSGLAIMIASTQAGYFVGLTGRDVYGGLVHRLTHGDTKRV</sequence>
<organism evidence="2 3">
    <name type="scientific">Tardiphaga robiniae</name>
    <dbReference type="NCBI Taxonomy" id="943830"/>
    <lineage>
        <taxon>Bacteria</taxon>
        <taxon>Pseudomonadati</taxon>
        <taxon>Pseudomonadota</taxon>
        <taxon>Alphaproteobacteria</taxon>
        <taxon>Hyphomicrobiales</taxon>
        <taxon>Nitrobacteraceae</taxon>
        <taxon>Tardiphaga</taxon>
    </lineage>
</organism>
<proteinExistence type="predicted"/>
<protein>
    <submittedName>
        <fullName evidence="2">Uncharacterized protein</fullName>
    </submittedName>
</protein>
<name>A0A7G6TUL9_9BRAD</name>
<dbReference type="RefSeq" id="WP_184515263.1">
    <property type="nucleotide sequence ID" value="NZ_CP050292.1"/>
</dbReference>
<accession>A0A7G6TUL9</accession>
<feature type="transmembrane region" description="Helical" evidence="1">
    <location>
        <begin position="44"/>
        <end position="64"/>
    </location>
</feature>
<dbReference type="AlphaFoldDB" id="A0A7G6TUL9"/>
<evidence type="ECO:0000256" key="1">
    <source>
        <dbReference type="SAM" id="Phobius"/>
    </source>
</evidence>
<gene>
    <name evidence="2" type="ORF">HB776_03720</name>
</gene>
<dbReference type="KEGG" id="trb:HB776_03720"/>